<dbReference type="InterPro" id="IPR003785">
    <property type="entry name" value="Creatininase/forma_Hydrolase"/>
</dbReference>
<dbReference type="GO" id="GO:0016811">
    <property type="term" value="F:hydrolase activity, acting on carbon-nitrogen (but not peptide) bonds, in linear amides"/>
    <property type="evidence" value="ECO:0007669"/>
    <property type="project" value="TreeGrafter"/>
</dbReference>
<evidence type="ECO:0000256" key="4">
    <source>
        <dbReference type="ARBA" id="ARBA00022833"/>
    </source>
</evidence>
<dbReference type="Gene3D" id="3.40.50.10310">
    <property type="entry name" value="Creatininase"/>
    <property type="match status" value="1"/>
</dbReference>
<evidence type="ECO:0000313" key="6">
    <source>
        <dbReference type="EMBL" id="MCP1676465.1"/>
    </source>
</evidence>
<keyword evidence="4" id="KW-0862">Zinc</keyword>
<organism evidence="6 7">
    <name type="scientific">Natronocella acetinitrilica</name>
    <dbReference type="NCBI Taxonomy" id="414046"/>
    <lineage>
        <taxon>Bacteria</taxon>
        <taxon>Pseudomonadati</taxon>
        <taxon>Pseudomonadota</taxon>
        <taxon>Gammaproteobacteria</taxon>
        <taxon>Chromatiales</taxon>
        <taxon>Ectothiorhodospiraceae</taxon>
        <taxon>Natronocella</taxon>
    </lineage>
</organism>
<proteinExistence type="inferred from homology"/>
<keyword evidence="7" id="KW-1185">Reference proteome</keyword>
<name>A0AAE3G5V1_9GAMM</name>
<evidence type="ECO:0000256" key="5">
    <source>
        <dbReference type="ARBA" id="ARBA00024029"/>
    </source>
</evidence>
<comment type="caution">
    <text evidence="6">The sequence shown here is derived from an EMBL/GenBank/DDBJ whole genome shotgun (WGS) entry which is preliminary data.</text>
</comment>
<dbReference type="AlphaFoldDB" id="A0AAE3G5V1"/>
<dbReference type="GO" id="GO:0047789">
    <property type="term" value="F:creatininase activity"/>
    <property type="evidence" value="ECO:0007669"/>
    <property type="project" value="UniProtKB-EC"/>
</dbReference>
<dbReference type="EC" id="3.5.2.10" evidence="6"/>
<evidence type="ECO:0000313" key="7">
    <source>
        <dbReference type="Proteomes" id="UP001205843"/>
    </source>
</evidence>
<gene>
    <name evidence="6" type="ORF">J2T57_003626</name>
</gene>
<dbReference type="InterPro" id="IPR024087">
    <property type="entry name" value="Creatininase-like_sf"/>
</dbReference>
<protein>
    <submittedName>
        <fullName evidence="6">Creatinine amidohydrolase</fullName>
        <ecNumber evidence="6">3.5.2.10</ecNumber>
    </submittedName>
</protein>
<comment type="cofactor">
    <cofactor evidence="1">
        <name>Zn(2+)</name>
        <dbReference type="ChEBI" id="CHEBI:29105"/>
    </cofactor>
</comment>
<dbReference type="Pfam" id="PF02633">
    <property type="entry name" value="Creatininase"/>
    <property type="match status" value="1"/>
</dbReference>
<evidence type="ECO:0000256" key="2">
    <source>
        <dbReference type="ARBA" id="ARBA00022723"/>
    </source>
</evidence>
<reference evidence="6" key="1">
    <citation type="submission" date="2022-03" db="EMBL/GenBank/DDBJ databases">
        <title>Genomic Encyclopedia of Type Strains, Phase III (KMG-III): the genomes of soil and plant-associated and newly described type strains.</title>
        <authorList>
            <person name="Whitman W."/>
        </authorList>
    </citation>
    <scope>NUCLEOTIDE SEQUENCE</scope>
    <source>
        <strain evidence="6">ANL 6-2</strain>
    </source>
</reference>
<dbReference type="RefSeq" id="WP_253482672.1">
    <property type="nucleotide sequence ID" value="NZ_JALJXV010000009.1"/>
</dbReference>
<evidence type="ECO:0000256" key="1">
    <source>
        <dbReference type="ARBA" id="ARBA00001947"/>
    </source>
</evidence>
<keyword evidence="2" id="KW-0479">Metal-binding</keyword>
<dbReference type="Proteomes" id="UP001205843">
    <property type="component" value="Unassembled WGS sequence"/>
</dbReference>
<accession>A0AAE3G5V1</accession>
<dbReference type="EMBL" id="JALJXV010000009">
    <property type="protein sequence ID" value="MCP1676465.1"/>
    <property type="molecule type" value="Genomic_DNA"/>
</dbReference>
<comment type="similarity">
    <text evidence="5">Belongs to the creatininase superfamily.</text>
</comment>
<dbReference type="GO" id="GO:0046872">
    <property type="term" value="F:metal ion binding"/>
    <property type="evidence" value="ECO:0007669"/>
    <property type="project" value="UniProtKB-KW"/>
</dbReference>
<sequence length="251" mass="27060">MRLDLCTWQEVERYLEHSRGIIIPIGSHEQHGPNGLIGTDAICPEVIARGVGERHQVLVGPTLGVGMAQHHLGFAGSISLRPSTLMAVVADVVSSLVRHGFTHIYFLNGHGGNIATVTAAFSELYAEQSLAGGAAGFHLKLANWFLGRRVMEVTDFLYGGSNGSHATAAEVSLTYYAYPDAAKQVEMSPRVAPDGPFRDSADFRSKFPDGRMGSDPSSACAEHGEQLFEAAVEDTWRTYSQFVDGALRAAR</sequence>
<dbReference type="PANTHER" id="PTHR35005:SF1">
    <property type="entry name" value="2-AMINO-5-FORMYLAMINO-6-RIBOSYLAMINOPYRIMIDIN-4(3H)-ONE 5'-MONOPHOSPHATE DEFORMYLASE"/>
    <property type="match status" value="1"/>
</dbReference>
<keyword evidence="3 6" id="KW-0378">Hydrolase</keyword>
<dbReference type="GO" id="GO:0009231">
    <property type="term" value="P:riboflavin biosynthetic process"/>
    <property type="evidence" value="ECO:0007669"/>
    <property type="project" value="TreeGrafter"/>
</dbReference>
<dbReference type="SUPFAM" id="SSF102215">
    <property type="entry name" value="Creatininase"/>
    <property type="match status" value="1"/>
</dbReference>
<evidence type="ECO:0000256" key="3">
    <source>
        <dbReference type="ARBA" id="ARBA00022801"/>
    </source>
</evidence>
<dbReference type="PANTHER" id="PTHR35005">
    <property type="entry name" value="3-DEHYDRO-SCYLLO-INOSOSE HYDROLASE"/>
    <property type="match status" value="1"/>
</dbReference>